<feature type="region of interest" description="Disordered" evidence="1">
    <location>
        <begin position="330"/>
        <end position="439"/>
    </location>
</feature>
<feature type="compositionally biased region" description="Low complexity" evidence="1">
    <location>
        <begin position="583"/>
        <end position="599"/>
    </location>
</feature>
<reference evidence="2 3" key="1">
    <citation type="submission" date="2016-04" db="EMBL/GenBank/DDBJ databases">
        <title>Draft genome of Fonsecaea erecta CBS 125763.</title>
        <authorList>
            <person name="Weiss V.A."/>
            <person name="Vicente V.A."/>
            <person name="Raittz R.T."/>
            <person name="Moreno L.F."/>
            <person name="De Souza E.M."/>
            <person name="Pedrosa F.O."/>
            <person name="Steffens M.B."/>
            <person name="Faoro H."/>
            <person name="Tadra-Sfeir M.Z."/>
            <person name="Najafzadeh M.J."/>
            <person name="Felipe M.S."/>
            <person name="Teixeira M."/>
            <person name="Sun J."/>
            <person name="Xi L."/>
            <person name="Gomes R."/>
            <person name="De Azevedo C.M."/>
            <person name="Salgado C.G."/>
            <person name="Da Silva M.B."/>
            <person name="Nascimento M.F."/>
            <person name="Queiroz-Telles F."/>
            <person name="Attili D.S."/>
            <person name="Gorbushina A."/>
        </authorList>
    </citation>
    <scope>NUCLEOTIDE SEQUENCE [LARGE SCALE GENOMIC DNA]</scope>
    <source>
        <strain evidence="2 3">CBS 125763</strain>
    </source>
</reference>
<dbReference type="OrthoDB" id="4152510at2759"/>
<evidence type="ECO:0008006" key="4">
    <source>
        <dbReference type="Google" id="ProtNLM"/>
    </source>
</evidence>
<gene>
    <name evidence="2" type="ORF">AYL99_02481</name>
</gene>
<dbReference type="RefSeq" id="XP_018696621.1">
    <property type="nucleotide sequence ID" value="XM_018833997.1"/>
</dbReference>
<feature type="compositionally biased region" description="Basic and acidic residues" evidence="1">
    <location>
        <begin position="626"/>
        <end position="644"/>
    </location>
</feature>
<dbReference type="GeneID" id="30006651"/>
<protein>
    <recommendedName>
        <fullName evidence="4">Yippee domain-containing protein</fullName>
    </recommendedName>
</protein>
<feature type="compositionally biased region" description="Polar residues" evidence="1">
    <location>
        <begin position="183"/>
        <end position="194"/>
    </location>
</feature>
<organism evidence="2 3">
    <name type="scientific">Fonsecaea erecta</name>
    <dbReference type="NCBI Taxonomy" id="1367422"/>
    <lineage>
        <taxon>Eukaryota</taxon>
        <taxon>Fungi</taxon>
        <taxon>Dikarya</taxon>
        <taxon>Ascomycota</taxon>
        <taxon>Pezizomycotina</taxon>
        <taxon>Eurotiomycetes</taxon>
        <taxon>Chaetothyriomycetidae</taxon>
        <taxon>Chaetothyriales</taxon>
        <taxon>Herpotrichiellaceae</taxon>
        <taxon>Fonsecaea</taxon>
    </lineage>
</organism>
<name>A0A178ZU11_9EURO</name>
<proteinExistence type="predicted"/>
<evidence type="ECO:0000256" key="1">
    <source>
        <dbReference type="SAM" id="MobiDB-lite"/>
    </source>
</evidence>
<sequence>MTPSARRMSHSASPHVNLHCLQCDSQIGIFANEWIRLTSSFVHPAHPGTHFGTEIATNKTQVVPEGVVQQALEGCTLAEVFCTKCSAAVGHYCKAIPTAAQRNMLNQYLYKLSRTYLKSSETNMQVDPVFGYGGDIVRPTASSHATSGVNLTAPARYSDTPFTREATPPHLQTMNKSQRRSSARMSLQNNQRTPSVRAAANIEPQDSTGPRHAIQDTMQDTHLGFQDGRIADQAAKTLEHDAQIRAISSVLETFRETLVEIKTSIEELKSQISPAGPDKPTQIDFLGDIQTMITTFKLAQANAQELEELRAENAALRAKWNIVQSAMITATGQTTPGSSVEEPHRNSLGKRKRDSDGPRSSVMMPPATVPQNRSHYLENVSSSTQMLTPQSSNHSDMQSADDSTSSRISTPEQLLGRSNSHDVPGCNGPYATEDTIPPKKACLRRSLRIRLPSNHDRHTENTGSVACPVPAGAFDADTQATGIVLDGHETQQQPTPRLVESSLASSGQDDCSQGPNLIVPATGSENDKAQQQGDRETTGPEDGGRLFDSSEGPPMDVNPLDTSEVESSIRKTIEFGDDNQGRSPTSLDTPGDDTTGLGTEENTEASAVDHGTAQSVPARRTRSKKKVESTRDKFDSIMDSRRSVAPEPAALRRTIPRRRRANQRGRFEHATPESIEQGLRELETSKGPRQSKPHIQTTTRILNEELRELGLEDWIERDKDDPEYKRVVEEARERKREQMRLAALASRGISLPGPSTEGDQPEQIPTLEDAFHQAADALGDVSNDENGGNPIKPSSVSEVAARRAKAFGPRRKNREQREEEIRQRDMLAKEAMDMND</sequence>
<comment type="caution">
    <text evidence="2">The sequence shown here is derived from an EMBL/GenBank/DDBJ whole genome shotgun (WGS) entry which is preliminary data.</text>
</comment>
<dbReference type="AlphaFoldDB" id="A0A178ZU11"/>
<feature type="compositionally biased region" description="Basic and acidic residues" evidence="1">
    <location>
        <begin position="525"/>
        <end position="545"/>
    </location>
</feature>
<feature type="region of interest" description="Disordered" evidence="1">
    <location>
        <begin position="488"/>
        <end position="698"/>
    </location>
</feature>
<accession>A0A178ZU11</accession>
<feature type="compositionally biased region" description="Polar residues" evidence="1">
    <location>
        <begin position="369"/>
        <end position="418"/>
    </location>
</feature>
<feature type="region of interest" description="Disordered" evidence="1">
    <location>
        <begin position="452"/>
        <end position="472"/>
    </location>
</feature>
<feature type="compositionally biased region" description="Basic residues" evidence="1">
    <location>
        <begin position="802"/>
        <end position="814"/>
    </location>
</feature>
<evidence type="ECO:0000313" key="2">
    <source>
        <dbReference type="EMBL" id="OAP63254.1"/>
    </source>
</evidence>
<dbReference type="EMBL" id="LVYI01000002">
    <property type="protein sequence ID" value="OAP63254.1"/>
    <property type="molecule type" value="Genomic_DNA"/>
</dbReference>
<keyword evidence="3" id="KW-1185">Reference proteome</keyword>
<feature type="compositionally biased region" description="Basic and acidic residues" evidence="1">
    <location>
        <begin position="815"/>
        <end position="836"/>
    </location>
</feature>
<feature type="compositionally biased region" description="Polar residues" evidence="1">
    <location>
        <begin position="502"/>
        <end position="515"/>
    </location>
</feature>
<feature type="region of interest" description="Disordered" evidence="1">
    <location>
        <begin position="159"/>
        <end position="196"/>
    </location>
</feature>
<dbReference type="Proteomes" id="UP000078343">
    <property type="component" value="Unassembled WGS sequence"/>
</dbReference>
<evidence type="ECO:0000313" key="3">
    <source>
        <dbReference type="Proteomes" id="UP000078343"/>
    </source>
</evidence>
<feature type="compositionally biased region" description="Basic residues" evidence="1">
    <location>
        <begin position="654"/>
        <end position="663"/>
    </location>
</feature>
<feature type="region of interest" description="Disordered" evidence="1">
    <location>
        <begin position="779"/>
        <end position="836"/>
    </location>
</feature>